<dbReference type="HAMAP" id="MF_00974">
    <property type="entry name" value="DNA_primase_DnaG"/>
    <property type="match status" value="1"/>
</dbReference>
<dbReference type="SMART" id="SM00400">
    <property type="entry name" value="ZnF_CHCC"/>
    <property type="match status" value="1"/>
</dbReference>
<dbReference type="GO" id="GO:1990077">
    <property type="term" value="C:primosome complex"/>
    <property type="evidence" value="ECO:0007669"/>
    <property type="project" value="UniProtKB-KW"/>
</dbReference>
<dbReference type="InterPro" id="IPR006295">
    <property type="entry name" value="DNA_primase_DnaG"/>
</dbReference>
<dbReference type="InterPro" id="IPR002694">
    <property type="entry name" value="Znf_CHC2"/>
</dbReference>
<dbReference type="SMART" id="SM00493">
    <property type="entry name" value="TOPRIM"/>
    <property type="match status" value="1"/>
</dbReference>
<evidence type="ECO:0000256" key="3">
    <source>
        <dbReference type="ARBA" id="ARBA00022679"/>
    </source>
</evidence>
<comment type="function">
    <text evidence="12 13">RNA polymerase that catalyzes the synthesis of short RNA molecules used as primers for DNA polymerase during DNA replication.</text>
</comment>
<dbReference type="PANTHER" id="PTHR30313">
    <property type="entry name" value="DNA PRIMASE"/>
    <property type="match status" value="1"/>
</dbReference>
<dbReference type="GO" id="GO:0000428">
    <property type="term" value="C:DNA-directed RNA polymerase complex"/>
    <property type="evidence" value="ECO:0007669"/>
    <property type="project" value="UniProtKB-KW"/>
</dbReference>
<comment type="catalytic activity">
    <reaction evidence="12">
        <text>ssDNA + n NTP = ssDNA/pppN(pN)n-1 hybrid + (n-1) diphosphate.</text>
        <dbReference type="EC" id="2.7.7.101"/>
    </reaction>
</comment>
<dbReference type="RefSeq" id="WP_005941366.1">
    <property type="nucleotide sequence ID" value="NZ_KB890337.1"/>
</dbReference>
<keyword evidence="2 12" id="KW-0639">Primosome</keyword>
<dbReference type="SUPFAM" id="SSF57783">
    <property type="entry name" value="Zinc beta-ribbon"/>
    <property type="match status" value="1"/>
</dbReference>
<dbReference type="GeneID" id="60061648"/>
<keyword evidence="8 12" id="KW-0862">Zinc</keyword>
<evidence type="ECO:0000256" key="11">
    <source>
        <dbReference type="ARBA" id="ARBA00023163"/>
    </source>
</evidence>
<evidence type="ECO:0000313" key="17">
    <source>
        <dbReference type="EMBL" id="EOA53949.1"/>
    </source>
</evidence>
<dbReference type="NCBIfam" id="TIGR01391">
    <property type="entry name" value="dnaG"/>
    <property type="match status" value="1"/>
</dbReference>
<dbReference type="Proteomes" id="UP000017831">
    <property type="component" value="Unassembled WGS sequence"/>
</dbReference>
<keyword evidence="5 12" id="KW-0235">DNA replication</keyword>
<sequence length="683" mass="78460">MIDQPTIDRILDAAQIVDVVSEFVTLRKRGVNFVGLCPFHDDKTPSFYVSPAKGLCKCFACGKGGNVVHFVMEHEQMTYPEALRWLAKKYNIEIKERELTDEEKEVQNIRESLFVVNEFARDYFQNILYNHADGKAIGMTYFRQRGIRDDIVRKFQLGYSTTAHDALAQEALRKGYKKEFLIKTGLCYEKEDGSLRDRFWGRVIFPWFNISGKVLGFGGRVLDSRTKGVNQKYVNSPESEIFSKRKELYGIFQAKAAIVKADCVYMVEGYTDVIAMHQCGLENVVANSGTALSEQQIRLLHRFTPNITLLYDGDEAGIKASIRGIDMLLAEGMNIKVLLLPDGDDPDSFSRKHNATEFKQYIAEHEENFIRFKTNLLLKDAQKDPVKRAGLIADMARSIGLIPNDVIRYACVKECATILNVNEQIILNEIKKHLLQRDDNYLEQIKKEKDTTNTLSPSADMVPPPIGTEDNVPPPPFPPEELEAQYQSYIPEEGREKYVFYAKEQLLIKTLIRYGERIMCYVETEENAETPLTVIEYISMDLKQDELQFHNPLHRRILAEAESHLHDQNFTAERYFLAHPDPTISKLAAEMINDRYQLSKYHSKSQKIVTDEERLHELVPHQIIDFKLAILEEEMKHTLQALSKPEVTQDANKCLEIMAHYKELSELLKEMAKRAGDRVVLKA</sequence>
<dbReference type="eggNOG" id="COG0358">
    <property type="taxonomic scope" value="Bacteria"/>
</dbReference>
<evidence type="ECO:0000256" key="1">
    <source>
        <dbReference type="ARBA" id="ARBA00022478"/>
    </source>
</evidence>
<evidence type="ECO:0000256" key="13">
    <source>
        <dbReference type="PIRNR" id="PIRNR002811"/>
    </source>
</evidence>
<dbReference type="CDD" id="cd03364">
    <property type="entry name" value="TOPRIM_DnaG_primases"/>
    <property type="match status" value="1"/>
</dbReference>
<proteinExistence type="inferred from homology"/>
<keyword evidence="1 12" id="KW-0240">DNA-directed RNA polymerase</keyword>
<evidence type="ECO:0000256" key="14">
    <source>
        <dbReference type="PIRSR" id="PIRSR002811-1"/>
    </source>
</evidence>
<dbReference type="InterPro" id="IPR036977">
    <property type="entry name" value="DNA_primase_Znf_CHC2"/>
</dbReference>
<dbReference type="PATRIC" id="fig|1121098.3.peg.2452"/>
<comment type="domain">
    <text evidence="12">Contains an N-terminal zinc-binding domain, a central core domain that contains the primase activity, and a C-terminal DnaB-binding domain.</text>
</comment>
<protein>
    <recommendedName>
        <fullName evidence="12 13">DNA primase</fullName>
        <ecNumber evidence="12">2.7.7.101</ecNumber>
    </recommendedName>
</protein>
<evidence type="ECO:0000256" key="2">
    <source>
        <dbReference type="ARBA" id="ARBA00022515"/>
    </source>
</evidence>
<feature type="region of interest" description="Disordered" evidence="15">
    <location>
        <begin position="448"/>
        <end position="472"/>
    </location>
</feature>
<dbReference type="STRING" id="1121098.HMPREF1534_02421"/>
<evidence type="ECO:0000256" key="8">
    <source>
        <dbReference type="ARBA" id="ARBA00022833"/>
    </source>
</evidence>
<dbReference type="PIRSF" id="PIRSF002811">
    <property type="entry name" value="DnaG"/>
    <property type="match status" value="1"/>
</dbReference>
<dbReference type="GO" id="GO:0005737">
    <property type="term" value="C:cytoplasm"/>
    <property type="evidence" value="ECO:0007669"/>
    <property type="project" value="TreeGrafter"/>
</dbReference>
<evidence type="ECO:0000256" key="12">
    <source>
        <dbReference type="HAMAP-Rule" id="MF_00974"/>
    </source>
</evidence>
<name>U6RBF0_9BACT</name>
<dbReference type="FunFam" id="3.90.580.10:FF:000001">
    <property type="entry name" value="DNA primase"/>
    <property type="match status" value="1"/>
</dbReference>
<dbReference type="InterPro" id="IPR006171">
    <property type="entry name" value="TOPRIM_dom"/>
</dbReference>
<evidence type="ECO:0000256" key="9">
    <source>
        <dbReference type="ARBA" id="ARBA00022842"/>
    </source>
</evidence>
<comment type="subunit">
    <text evidence="12">Monomer. Interacts with DnaB.</text>
</comment>
<dbReference type="OrthoDB" id="9803773at2"/>
<dbReference type="GO" id="GO:0003899">
    <property type="term" value="F:DNA-directed RNA polymerase activity"/>
    <property type="evidence" value="ECO:0007669"/>
    <property type="project" value="UniProtKB-UniRule"/>
</dbReference>
<dbReference type="Gene3D" id="3.90.580.10">
    <property type="entry name" value="Zinc finger, CHC2-type domain"/>
    <property type="match status" value="1"/>
</dbReference>
<keyword evidence="10 12" id="KW-0238">DNA-binding</keyword>
<dbReference type="AlphaFoldDB" id="U6RBF0"/>
<dbReference type="PANTHER" id="PTHR30313:SF2">
    <property type="entry name" value="DNA PRIMASE"/>
    <property type="match status" value="1"/>
</dbReference>
<evidence type="ECO:0000256" key="5">
    <source>
        <dbReference type="ARBA" id="ARBA00022705"/>
    </source>
</evidence>
<dbReference type="InterPro" id="IPR013264">
    <property type="entry name" value="DNAG_N"/>
</dbReference>
<evidence type="ECO:0000256" key="6">
    <source>
        <dbReference type="ARBA" id="ARBA00022723"/>
    </source>
</evidence>
<dbReference type="InterPro" id="IPR050219">
    <property type="entry name" value="DnaG_primase"/>
</dbReference>
<evidence type="ECO:0000313" key="18">
    <source>
        <dbReference type="Proteomes" id="UP000017831"/>
    </source>
</evidence>
<keyword evidence="11 12" id="KW-0804">Transcription</keyword>
<evidence type="ECO:0000256" key="15">
    <source>
        <dbReference type="SAM" id="MobiDB-lite"/>
    </source>
</evidence>
<dbReference type="PROSITE" id="PS50880">
    <property type="entry name" value="TOPRIM"/>
    <property type="match status" value="1"/>
</dbReference>
<dbReference type="Pfam" id="PF13155">
    <property type="entry name" value="Toprim_2"/>
    <property type="match status" value="1"/>
</dbReference>
<comment type="similarity">
    <text evidence="12 13">Belongs to the DnaG primase family.</text>
</comment>
<feature type="zinc finger region" description="CHC2-type" evidence="12 14">
    <location>
        <begin position="37"/>
        <end position="61"/>
    </location>
</feature>
<keyword evidence="18" id="KW-1185">Reference proteome</keyword>
<keyword evidence="9" id="KW-0460">Magnesium</keyword>
<dbReference type="Gene3D" id="3.90.980.10">
    <property type="entry name" value="DNA primase, catalytic core, N-terminal domain"/>
    <property type="match status" value="1"/>
</dbReference>
<evidence type="ECO:0000256" key="7">
    <source>
        <dbReference type="ARBA" id="ARBA00022771"/>
    </source>
</evidence>
<reference evidence="17 18" key="1">
    <citation type="submission" date="2013-04" db="EMBL/GenBank/DDBJ databases">
        <title>The Genome Sequence of Bacteroides massiliensis DSM 17679.</title>
        <authorList>
            <consortium name="The Broad Institute Genomics Platform"/>
            <person name="Earl A."/>
            <person name="Ward D."/>
            <person name="Feldgarden M."/>
            <person name="Gevers D."/>
            <person name="Martens E."/>
            <person name="Fenner L."/>
            <person name="Roux V."/>
            <person name="Mallet M.N."/>
            <person name="Raoult D."/>
            <person name="Walker B."/>
            <person name="Young S."/>
            <person name="Zeng Q."/>
            <person name="Gargeya S."/>
            <person name="Fitzgerald M."/>
            <person name="Haas B."/>
            <person name="Abouelleil A."/>
            <person name="Allen A.W."/>
            <person name="Alvarado L."/>
            <person name="Arachchi H.M."/>
            <person name="Berlin A.M."/>
            <person name="Chapman S.B."/>
            <person name="Gainer-Dewar J."/>
            <person name="Goldberg J."/>
            <person name="Griggs A."/>
            <person name="Gujja S."/>
            <person name="Hansen M."/>
            <person name="Howarth C."/>
            <person name="Imamovic A."/>
            <person name="Ireland A."/>
            <person name="Larimer J."/>
            <person name="McCowan C."/>
            <person name="Murphy C."/>
            <person name="Pearson M."/>
            <person name="Poon T.W."/>
            <person name="Priest M."/>
            <person name="Roberts A."/>
            <person name="Saif S."/>
            <person name="Shea T."/>
            <person name="Sisk P."/>
            <person name="Sykes S."/>
            <person name="Wortman J."/>
            <person name="Nusbaum C."/>
            <person name="Birren B."/>
        </authorList>
    </citation>
    <scope>NUCLEOTIDE SEQUENCE [LARGE SCALE GENOMIC DNA]</scope>
    <source>
        <strain evidence="18">B84634 / Timone 84634 / DSM 17679 / JCM 13223</strain>
    </source>
</reference>
<dbReference type="InterPro" id="IPR030846">
    <property type="entry name" value="DnaG_bac"/>
</dbReference>
<dbReference type="EC" id="2.7.7.101" evidence="12"/>
<evidence type="ECO:0000256" key="4">
    <source>
        <dbReference type="ARBA" id="ARBA00022695"/>
    </source>
</evidence>
<dbReference type="InterPro" id="IPR034151">
    <property type="entry name" value="TOPRIM_DnaG_bac"/>
</dbReference>
<dbReference type="InterPro" id="IPR037068">
    <property type="entry name" value="DNA_primase_core_N_sf"/>
</dbReference>
<dbReference type="EMBL" id="AQHY01000028">
    <property type="protein sequence ID" value="EOA53949.1"/>
    <property type="molecule type" value="Genomic_DNA"/>
</dbReference>
<comment type="caution">
    <text evidence="17">The sequence shown here is derived from an EMBL/GenBank/DDBJ whole genome shotgun (WGS) entry which is preliminary data.</text>
</comment>
<accession>U6RBF0</accession>
<comment type="cofactor">
    <cofactor evidence="12 13 14">
        <name>Zn(2+)</name>
        <dbReference type="ChEBI" id="CHEBI:29105"/>
    </cofactor>
    <text evidence="12 13 14">Binds 1 zinc ion per monomer.</text>
</comment>
<keyword evidence="6 12" id="KW-0479">Metal-binding</keyword>
<feature type="compositionally biased region" description="Pro residues" evidence="15">
    <location>
        <begin position="462"/>
        <end position="472"/>
    </location>
</feature>
<dbReference type="GO" id="GO:0008270">
    <property type="term" value="F:zinc ion binding"/>
    <property type="evidence" value="ECO:0007669"/>
    <property type="project" value="UniProtKB-UniRule"/>
</dbReference>
<keyword evidence="7 12" id="KW-0863">Zinc-finger</keyword>
<keyword evidence="3 12" id="KW-0808">Transferase</keyword>
<organism evidence="17 18">
    <name type="scientific">Phocaeicola massiliensis B84634 = Timone 84634 = DSM 17679 = JCM 13223</name>
    <dbReference type="NCBI Taxonomy" id="1121098"/>
    <lineage>
        <taxon>Bacteria</taxon>
        <taxon>Pseudomonadati</taxon>
        <taxon>Bacteroidota</taxon>
        <taxon>Bacteroidia</taxon>
        <taxon>Bacteroidales</taxon>
        <taxon>Bacteroidaceae</taxon>
        <taxon>Phocaeicola</taxon>
    </lineage>
</organism>
<keyword evidence="4 12" id="KW-0548">Nucleotidyltransferase</keyword>
<dbReference type="HOGENOM" id="CLU_013501_3_0_10"/>
<evidence type="ECO:0000256" key="10">
    <source>
        <dbReference type="ARBA" id="ARBA00023125"/>
    </source>
</evidence>
<feature type="domain" description="Toprim" evidence="16">
    <location>
        <begin position="262"/>
        <end position="343"/>
    </location>
</feature>
<gene>
    <name evidence="12" type="primary">dnaG</name>
    <name evidence="17" type="ORF">HMPREF1534_02421</name>
</gene>
<dbReference type="GO" id="GO:0003677">
    <property type="term" value="F:DNA binding"/>
    <property type="evidence" value="ECO:0007669"/>
    <property type="project" value="UniProtKB-KW"/>
</dbReference>
<dbReference type="Gene3D" id="3.40.1360.10">
    <property type="match status" value="1"/>
</dbReference>
<dbReference type="GO" id="GO:0006269">
    <property type="term" value="P:DNA replication, synthesis of primer"/>
    <property type="evidence" value="ECO:0007669"/>
    <property type="project" value="UniProtKB-UniRule"/>
</dbReference>
<dbReference type="SUPFAM" id="SSF56731">
    <property type="entry name" value="DNA primase core"/>
    <property type="match status" value="1"/>
</dbReference>
<evidence type="ECO:0000259" key="16">
    <source>
        <dbReference type="PROSITE" id="PS50880"/>
    </source>
</evidence>
<dbReference type="Pfam" id="PF08275">
    <property type="entry name" value="DNAG_N"/>
    <property type="match status" value="1"/>
</dbReference>
<dbReference type="Pfam" id="PF01807">
    <property type="entry name" value="Zn_ribbon_DnaG"/>
    <property type="match status" value="1"/>
</dbReference>